<sequence length="86" mass="9730">MPSSRRLTDQERRQIAQQRAKGVPERELAVRFSVSRKTIYNARNHGRVTRSANDSRTRVLTIRVSDRDLRGFDAALSGVTGPSVHI</sequence>
<organism evidence="3 4">
    <name type="scientific">Marivita lacus</name>
    <dbReference type="NCBI Taxonomy" id="1323742"/>
    <lineage>
        <taxon>Bacteria</taxon>
        <taxon>Pseudomonadati</taxon>
        <taxon>Pseudomonadota</taxon>
        <taxon>Alphaproteobacteria</taxon>
        <taxon>Rhodobacterales</taxon>
        <taxon>Roseobacteraceae</taxon>
        <taxon>Marivita</taxon>
    </lineage>
</organism>
<dbReference type="Gene3D" id="1.10.10.60">
    <property type="entry name" value="Homeodomain-like"/>
    <property type="match status" value="1"/>
</dbReference>
<reference evidence="4" key="1">
    <citation type="journal article" date="2019" name="Int. J. Syst. Evol. Microbiol.">
        <title>The Global Catalogue of Microorganisms (GCM) 10K type strain sequencing project: providing services to taxonomists for standard genome sequencing and annotation.</title>
        <authorList>
            <consortium name="The Broad Institute Genomics Platform"/>
            <consortium name="The Broad Institute Genome Sequencing Center for Infectious Disease"/>
            <person name="Wu L."/>
            <person name="Ma J."/>
        </authorList>
    </citation>
    <scope>NUCLEOTIDE SEQUENCE [LARGE SCALE GENOMIC DNA]</scope>
    <source>
        <strain evidence="4">CGMCC 1.12478</strain>
    </source>
</reference>
<feature type="region of interest" description="Disordered" evidence="1">
    <location>
        <begin position="1"/>
        <end position="22"/>
    </location>
</feature>
<accession>A0ABQ1L3R1</accession>
<dbReference type="Pfam" id="PF13936">
    <property type="entry name" value="HTH_38"/>
    <property type="match status" value="1"/>
</dbReference>
<feature type="compositionally biased region" description="Basic and acidic residues" evidence="1">
    <location>
        <begin position="1"/>
        <end position="14"/>
    </location>
</feature>
<evidence type="ECO:0000259" key="2">
    <source>
        <dbReference type="Pfam" id="PF13936"/>
    </source>
</evidence>
<gene>
    <name evidence="3" type="ORF">GCM10011363_39760</name>
</gene>
<dbReference type="EMBL" id="BMFC01000015">
    <property type="protein sequence ID" value="GGC19087.1"/>
    <property type="molecule type" value="Genomic_DNA"/>
</dbReference>
<evidence type="ECO:0000313" key="4">
    <source>
        <dbReference type="Proteomes" id="UP000645462"/>
    </source>
</evidence>
<protein>
    <recommendedName>
        <fullName evidence="2">Transposase IS30-like HTH domain-containing protein</fullName>
    </recommendedName>
</protein>
<comment type="caution">
    <text evidence="3">The sequence shown here is derived from an EMBL/GenBank/DDBJ whole genome shotgun (WGS) entry which is preliminary data.</text>
</comment>
<dbReference type="SUPFAM" id="SSF46689">
    <property type="entry name" value="Homeodomain-like"/>
    <property type="match status" value="1"/>
</dbReference>
<dbReference type="InterPro" id="IPR025246">
    <property type="entry name" value="IS30-like_HTH"/>
</dbReference>
<keyword evidence="4" id="KW-1185">Reference proteome</keyword>
<dbReference type="Proteomes" id="UP000645462">
    <property type="component" value="Unassembled WGS sequence"/>
</dbReference>
<dbReference type="InterPro" id="IPR009057">
    <property type="entry name" value="Homeodomain-like_sf"/>
</dbReference>
<evidence type="ECO:0000313" key="3">
    <source>
        <dbReference type="EMBL" id="GGC19087.1"/>
    </source>
</evidence>
<feature type="domain" description="Transposase IS30-like HTH" evidence="2">
    <location>
        <begin position="5"/>
        <end position="41"/>
    </location>
</feature>
<evidence type="ECO:0000256" key="1">
    <source>
        <dbReference type="SAM" id="MobiDB-lite"/>
    </source>
</evidence>
<name>A0ABQ1L3R1_9RHOB</name>
<proteinExistence type="predicted"/>